<evidence type="ECO:0000313" key="2">
    <source>
        <dbReference type="Proteomes" id="UP001107961"/>
    </source>
</evidence>
<name>A0A9Q3W5J0_9GAMM</name>
<organism evidence="1 2">
    <name type="scientific">Alloalcanivorax xenomutans</name>
    <dbReference type="NCBI Taxonomy" id="1094342"/>
    <lineage>
        <taxon>Bacteria</taxon>
        <taxon>Pseudomonadati</taxon>
        <taxon>Pseudomonadota</taxon>
        <taxon>Gammaproteobacteria</taxon>
        <taxon>Oceanospirillales</taxon>
        <taxon>Alcanivoracaceae</taxon>
        <taxon>Alloalcanivorax</taxon>
    </lineage>
</organism>
<comment type="caution">
    <text evidence="1">The sequence shown here is derived from an EMBL/GenBank/DDBJ whole genome shotgun (WGS) entry which is preliminary data.</text>
</comment>
<proteinExistence type="predicted"/>
<sequence length="440" mass="48884">MSSDKDKPLNQHPLGALLRQLDKARELVVQAYEKREVPLADGDARRADRLIKGQILRLNSARDAVTLSPDMRKAFDNALRPHRIGLINTDLRGHVELAATLLESLREARLSSDLDQIEMAETDLQECLDGIYDQLDDGSRKAERQVHDNIGTQTETAPRRRMNEFYHQRLSKLTEEYHLVTEQLREAPFDSDSWFAGRVVDFRIRTIPVIERINVANSEITAWLHKDRQREERALKIRAVVAKFQADPGFFPSKAAARAGKCPGVNRITPIQLAAAPDLGPNANTTLYTEDVAELAAKLNMPSQAQARPASTFQGADVACKAVAPPEGLPHFDTLITEALASGAPVSAREYWESAPNDPALPGWAVATFLYALNTHIEDGAATAKGELLGEKIKRQLMTRAAHPLSGTERFHDLIIYADTVPEEKLPQAVHYERTAPHAD</sequence>
<dbReference type="Proteomes" id="UP001107961">
    <property type="component" value="Unassembled WGS sequence"/>
</dbReference>
<accession>A0A9Q3W5J0</accession>
<reference evidence="1" key="1">
    <citation type="submission" date="2022-01" db="EMBL/GenBank/DDBJ databases">
        <authorList>
            <person name="Karlyshev A.V."/>
            <person name="Jaspars M."/>
        </authorList>
    </citation>
    <scope>NUCLEOTIDE SEQUENCE</scope>
    <source>
        <strain evidence="1">AGSA3-2</strain>
    </source>
</reference>
<dbReference type="RefSeq" id="WP_233925913.1">
    <property type="nucleotide sequence ID" value="NZ_JAJVKT010000015.1"/>
</dbReference>
<dbReference type="AlphaFoldDB" id="A0A9Q3W5J0"/>
<dbReference type="EMBL" id="JAJVKT010000015">
    <property type="protein sequence ID" value="MCE7509568.1"/>
    <property type="molecule type" value="Genomic_DNA"/>
</dbReference>
<gene>
    <name evidence="1" type="ORF">LZG35_13035</name>
</gene>
<keyword evidence="2" id="KW-1185">Reference proteome</keyword>
<protein>
    <submittedName>
        <fullName evidence="1">Uncharacterized protein</fullName>
    </submittedName>
</protein>
<evidence type="ECO:0000313" key="1">
    <source>
        <dbReference type="EMBL" id="MCE7509568.1"/>
    </source>
</evidence>